<dbReference type="CDD" id="cd02012">
    <property type="entry name" value="TPP_TK"/>
    <property type="match status" value="1"/>
</dbReference>
<feature type="domain" description="Transketolase N-terminal" evidence="4">
    <location>
        <begin position="37"/>
        <end position="277"/>
    </location>
</feature>
<dbReference type="EC" id="2.2.1.1" evidence="5"/>
<dbReference type="EMBL" id="OKRB01000103">
    <property type="protein sequence ID" value="SPE24388.1"/>
    <property type="molecule type" value="Genomic_DNA"/>
</dbReference>
<keyword evidence="5" id="KW-0808">Transferase</keyword>
<comment type="similarity">
    <text evidence="2">Belongs to the transketolase family.</text>
</comment>
<reference evidence="6" key="1">
    <citation type="submission" date="2018-02" db="EMBL/GenBank/DDBJ databases">
        <authorList>
            <person name="Hausmann B."/>
        </authorList>
    </citation>
    <scope>NUCLEOTIDE SEQUENCE [LARGE SCALE GENOMIC DNA]</scope>
    <source>
        <strain evidence="6">Peat soil MAG SbA5</strain>
    </source>
</reference>
<gene>
    <name evidence="5" type="ORF">SBA5_450046</name>
</gene>
<keyword evidence="3" id="KW-0786">Thiamine pyrophosphate</keyword>
<dbReference type="PANTHER" id="PTHR47514">
    <property type="entry name" value="TRANSKETOLASE N-TERMINAL SECTION-RELATED"/>
    <property type="match status" value="1"/>
</dbReference>
<comment type="cofactor">
    <cofactor evidence="1">
        <name>thiamine diphosphate</name>
        <dbReference type="ChEBI" id="CHEBI:58937"/>
    </cofactor>
</comment>
<sequence length="300" mass="32669">MTSPSANPVLANAVYPYGTRHTDAMVADLSRRAGEYRTHVLRMVYGRKSGHIGGAFSCAEILTALYFHHLRVDPARPDWSDRDRLVFSKGHACAMLYTVLAHRGFFPVDELPTFRGLDSRLQGHPEPQKTPGVEVAAGPLGHGVAIAAGMALAARMDGSKRRIYAILGDGELNSGVIWEGMMTAAKFALDNLTVIVDYNGVQQTGTTRHVMPTEPIADKWSAFNWHVIEIHGHNVGQILDALDRADEVHGRPVVIIARTTKGKGVSFMENSPAWHGGIPDSAQFEAALAELNEGTRAWTV</sequence>
<dbReference type="InterPro" id="IPR029061">
    <property type="entry name" value="THDP-binding"/>
</dbReference>
<evidence type="ECO:0000256" key="3">
    <source>
        <dbReference type="ARBA" id="ARBA00023052"/>
    </source>
</evidence>
<dbReference type="AlphaFoldDB" id="A0A2N9LM96"/>
<evidence type="ECO:0000259" key="4">
    <source>
        <dbReference type="Pfam" id="PF00456"/>
    </source>
</evidence>
<evidence type="ECO:0000256" key="2">
    <source>
        <dbReference type="ARBA" id="ARBA00007131"/>
    </source>
</evidence>
<protein>
    <submittedName>
        <fullName evidence="5">Putative transketolase N-terminal section</fullName>
        <ecNumber evidence="5">2.2.1.1</ecNumber>
    </submittedName>
</protein>
<dbReference type="SUPFAM" id="SSF52518">
    <property type="entry name" value="Thiamin diphosphate-binding fold (THDP-binding)"/>
    <property type="match status" value="1"/>
</dbReference>
<proteinExistence type="inferred from homology"/>
<evidence type="ECO:0000256" key="1">
    <source>
        <dbReference type="ARBA" id="ARBA00001964"/>
    </source>
</evidence>
<evidence type="ECO:0000313" key="6">
    <source>
        <dbReference type="Proteomes" id="UP000239735"/>
    </source>
</evidence>
<accession>A0A2N9LM96</accession>
<dbReference type="PANTHER" id="PTHR47514:SF1">
    <property type="entry name" value="TRANSKETOLASE N-TERMINAL SECTION-RELATED"/>
    <property type="match status" value="1"/>
</dbReference>
<dbReference type="Gene3D" id="3.40.50.970">
    <property type="match status" value="1"/>
</dbReference>
<dbReference type="GO" id="GO:0004802">
    <property type="term" value="F:transketolase activity"/>
    <property type="evidence" value="ECO:0007669"/>
    <property type="project" value="UniProtKB-EC"/>
</dbReference>
<dbReference type="Proteomes" id="UP000239735">
    <property type="component" value="Unassembled WGS sequence"/>
</dbReference>
<evidence type="ECO:0000313" key="5">
    <source>
        <dbReference type="EMBL" id="SPE24388.1"/>
    </source>
</evidence>
<dbReference type="Pfam" id="PF00456">
    <property type="entry name" value="Transketolase_N"/>
    <property type="match status" value="1"/>
</dbReference>
<name>A0A2N9LM96_9BACT</name>
<organism evidence="5 6">
    <name type="scientific">Candidatus Sulfuritelmatomonas gaucii</name>
    <dbReference type="NCBI Taxonomy" id="2043161"/>
    <lineage>
        <taxon>Bacteria</taxon>
        <taxon>Pseudomonadati</taxon>
        <taxon>Acidobacteriota</taxon>
        <taxon>Terriglobia</taxon>
        <taxon>Terriglobales</taxon>
        <taxon>Acidobacteriaceae</taxon>
        <taxon>Candidatus Sulfuritelmatomonas</taxon>
    </lineage>
</organism>
<dbReference type="InterPro" id="IPR005474">
    <property type="entry name" value="Transketolase_N"/>
</dbReference>